<evidence type="ECO:0000256" key="4">
    <source>
        <dbReference type="ARBA" id="ARBA00022801"/>
    </source>
</evidence>
<dbReference type="GO" id="GO:0016162">
    <property type="term" value="F:cellulose 1,4-beta-cellobiosidase activity"/>
    <property type="evidence" value="ECO:0007669"/>
    <property type="project" value="UniProtKB-EC"/>
</dbReference>
<evidence type="ECO:0000256" key="1">
    <source>
        <dbReference type="ARBA" id="ARBA00001641"/>
    </source>
</evidence>
<sequence>MPLSMCYICTQTPELITTSSNSLTLKLIQQGQFGKNIGSRVYLIHRLPDIQHEHQEFTFNVDMSNLPCGLNDTLSTQSPSFVAVRHTLYFVRMDKDGCMSRFPNNKTGAKYGTGYCDAQCAKDIRFINGEANLEGWNASPTDPNVGKGKMDVWEANKAATAFTPHTCGQGGGQVSCKGSSCATFDTRYNDICNKDGCKIVDTNRKMTVITQFIPASNGLLSEKRFYVENGRVIPNFYSTFPSLTTANSLTDNICKTQKTLFGDFDDFADNGGMAEMGRGFQKGMILAMPIWDDHEAEMKWLDTNYPEDKPASTPGVARGECAQNVGAPAYVQANHPNASVTFSNIKFGPLNSTF</sequence>
<dbReference type="EMBL" id="ML178884">
    <property type="protein sequence ID" value="TFK95473.1"/>
    <property type="molecule type" value="Genomic_DNA"/>
</dbReference>
<dbReference type="EC" id="3.2.1.-" evidence="9"/>
<keyword evidence="6" id="KW-0119">Carbohydrate metabolism</keyword>
<comment type="similarity">
    <text evidence="2 9">Belongs to the glycosyl hydrolase 7 (cellulase C) family.</text>
</comment>
<evidence type="ECO:0000256" key="5">
    <source>
        <dbReference type="ARBA" id="ARBA00023001"/>
    </source>
</evidence>
<keyword evidence="11" id="KW-1185">Reference proteome</keyword>
<evidence type="ECO:0000256" key="7">
    <source>
        <dbReference type="ARBA" id="ARBA00023295"/>
    </source>
</evidence>
<dbReference type="AlphaFoldDB" id="A0A5C3QAI2"/>
<dbReference type="InterPro" id="IPR037019">
    <property type="entry name" value="Glyco_hydro_7_sf"/>
</dbReference>
<dbReference type="OrthoDB" id="412382at2759"/>
<comment type="catalytic activity">
    <reaction evidence="1">
        <text>Hydrolysis of (1-&gt;4)-beta-D-glucosidic linkages in cellulose and cellotetraose, releasing cellobiose from the non-reducing ends of the chains.</text>
        <dbReference type="EC" id="3.2.1.91"/>
    </reaction>
</comment>
<evidence type="ECO:0000256" key="2">
    <source>
        <dbReference type="ARBA" id="ARBA00006044"/>
    </source>
</evidence>
<dbReference type="GO" id="GO:0030245">
    <property type="term" value="P:cellulose catabolic process"/>
    <property type="evidence" value="ECO:0007669"/>
    <property type="project" value="UniProtKB-KW"/>
</dbReference>
<dbReference type="PANTHER" id="PTHR33753:SF2">
    <property type="entry name" value="GLYCOSIDE HYDROLASE FAMILY 7 PROTEIN"/>
    <property type="match status" value="1"/>
</dbReference>
<evidence type="ECO:0000313" key="11">
    <source>
        <dbReference type="Proteomes" id="UP000305067"/>
    </source>
</evidence>
<dbReference type="GO" id="GO:0030246">
    <property type="term" value="F:carbohydrate binding"/>
    <property type="evidence" value="ECO:0007669"/>
    <property type="project" value="UniProtKB-KW"/>
</dbReference>
<evidence type="ECO:0000313" key="10">
    <source>
        <dbReference type="EMBL" id="TFK95473.1"/>
    </source>
</evidence>
<dbReference type="Gene3D" id="2.70.100.10">
    <property type="entry name" value="Glycoside hydrolase, family 7, domain"/>
    <property type="match status" value="1"/>
</dbReference>
<organism evidence="10 11">
    <name type="scientific">Pterulicium gracile</name>
    <dbReference type="NCBI Taxonomy" id="1884261"/>
    <lineage>
        <taxon>Eukaryota</taxon>
        <taxon>Fungi</taxon>
        <taxon>Dikarya</taxon>
        <taxon>Basidiomycota</taxon>
        <taxon>Agaricomycotina</taxon>
        <taxon>Agaricomycetes</taxon>
        <taxon>Agaricomycetidae</taxon>
        <taxon>Agaricales</taxon>
        <taxon>Pleurotineae</taxon>
        <taxon>Pterulaceae</taxon>
        <taxon>Pterulicium</taxon>
    </lineage>
</organism>
<dbReference type="PRINTS" id="PR00734">
    <property type="entry name" value="GLHYDRLASE7"/>
</dbReference>
<dbReference type="SUPFAM" id="SSF49899">
    <property type="entry name" value="Concanavalin A-like lectins/glucanases"/>
    <property type="match status" value="1"/>
</dbReference>
<dbReference type="InterPro" id="IPR001722">
    <property type="entry name" value="Glyco_hydro_7"/>
</dbReference>
<dbReference type="Proteomes" id="UP000305067">
    <property type="component" value="Unassembled WGS sequence"/>
</dbReference>
<accession>A0A5C3QAI2</accession>
<keyword evidence="3" id="KW-0732">Signal</keyword>
<dbReference type="Pfam" id="PF00840">
    <property type="entry name" value="Glyco_hydro_7"/>
    <property type="match status" value="1"/>
</dbReference>
<name>A0A5C3QAI2_9AGAR</name>
<evidence type="ECO:0000256" key="3">
    <source>
        <dbReference type="ARBA" id="ARBA00022729"/>
    </source>
</evidence>
<dbReference type="STRING" id="1884261.A0A5C3QAI2"/>
<keyword evidence="10" id="KW-0430">Lectin</keyword>
<gene>
    <name evidence="10" type="ORF">BDV98DRAFT_614646</name>
</gene>
<reference evidence="10 11" key="1">
    <citation type="journal article" date="2019" name="Nat. Ecol. Evol.">
        <title>Megaphylogeny resolves global patterns of mushroom evolution.</title>
        <authorList>
            <person name="Varga T."/>
            <person name="Krizsan K."/>
            <person name="Foldi C."/>
            <person name="Dima B."/>
            <person name="Sanchez-Garcia M."/>
            <person name="Sanchez-Ramirez S."/>
            <person name="Szollosi G.J."/>
            <person name="Szarkandi J.G."/>
            <person name="Papp V."/>
            <person name="Albert L."/>
            <person name="Andreopoulos W."/>
            <person name="Angelini C."/>
            <person name="Antonin V."/>
            <person name="Barry K.W."/>
            <person name="Bougher N.L."/>
            <person name="Buchanan P."/>
            <person name="Buyck B."/>
            <person name="Bense V."/>
            <person name="Catcheside P."/>
            <person name="Chovatia M."/>
            <person name="Cooper J."/>
            <person name="Damon W."/>
            <person name="Desjardin D."/>
            <person name="Finy P."/>
            <person name="Geml J."/>
            <person name="Haridas S."/>
            <person name="Hughes K."/>
            <person name="Justo A."/>
            <person name="Karasinski D."/>
            <person name="Kautmanova I."/>
            <person name="Kiss B."/>
            <person name="Kocsube S."/>
            <person name="Kotiranta H."/>
            <person name="LaButti K.M."/>
            <person name="Lechner B.E."/>
            <person name="Liimatainen K."/>
            <person name="Lipzen A."/>
            <person name="Lukacs Z."/>
            <person name="Mihaltcheva S."/>
            <person name="Morgado L.N."/>
            <person name="Niskanen T."/>
            <person name="Noordeloos M.E."/>
            <person name="Ohm R.A."/>
            <person name="Ortiz-Santana B."/>
            <person name="Ovrebo C."/>
            <person name="Racz N."/>
            <person name="Riley R."/>
            <person name="Savchenko A."/>
            <person name="Shiryaev A."/>
            <person name="Soop K."/>
            <person name="Spirin V."/>
            <person name="Szebenyi C."/>
            <person name="Tomsovsky M."/>
            <person name="Tulloss R.E."/>
            <person name="Uehling J."/>
            <person name="Grigoriev I.V."/>
            <person name="Vagvolgyi C."/>
            <person name="Papp T."/>
            <person name="Martin F.M."/>
            <person name="Miettinen O."/>
            <person name="Hibbett D.S."/>
            <person name="Nagy L.G."/>
        </authorList>
    </citation>
    <scope>NUCLEOTIDE SEQUENCE [LARGE SCALE GENOMIC DNA]</scope>
    <source>
        <strain evidence="10 11">CBS 309.79</strain>
    </source>
</reference>
<proteinExistence type="inferred from homology"/>
<dbReference type="PANTHER" id="PTHR33753">
    <property type="entry name" value="1,4-BETA-D-GLUCAN CELLOBIOHYDROLASE B"/>
    <property type="match status" value="1"/>
</dbReference>
<keyword evidence="8 9" id="KW-0624">Polysaccharide degradation</keyword>
<dbReference type="InterPro" id="IPR013320">
    <property type="entry name" value="ConA-like_dom_sf"/>
</dbReference>
<keyword evidence="7 9" id="KW-0326">Glycosidase</keyword>
<evidence type="ECO:0000256" key="8">
    <source>
        <dbReference type="ARBA" id="ARBA00023326"/>
    </source>
</evidence>
<keyword evidence="5 9" id="KW-0136">Cellulose degradation</keyword>
<evidence type="ECO:0000256" key="9">
    <source>
        <dbReference type="RuleBase" id="RU361164"/>
    </source>
</evidence>
<evidence type="ECO:0000256" key="6">
    <source>
        <dbReference type="ARBA" id="ARBA00023277"/>
    </source>
</evidence>
<keyword evidence="4 9" id="KW-0378">Hydrolase</keyword>
<protein>
    <recommendedName>
        <fullName evidence="9">Glucanase</fullName>
        <ecNumber evidence="9">3.2.1.-</ecNumber>
    </recommendedName>
</protein>